<organism evidence="2">
    <name type="scientific">freshwater metagenome</name>
    <dbReference type="NCBI Taxonomy" id="449393"/>
    <lineage>
        <taxon>unclassified sequences</taxon>
        <taxon>metagenomes</taxon>
        <taxon>ecological metagenomes</taxon>
    </lineage>
</organism>
<evidence type="ECO:0000256" key="1">
    <source>
        <dbReference type="SAM" id="Phobius"/>
    </source>
</evidence>
<feature type="transmembrane region" description="Helical" evidence="1">
    <location>
        <begin position="53"/>
        <end position="74"/>
    </location>
</feature>
<keyword evidence="1" id="KW-1133">Transmembrane helix</keyword>
<proteinExistence type="predicted"/>
<name>A0A6J7UEM0_9ZZZZ</name>
<feature type="transmembrane region" description="Helical" evidence="1">
    <location>
        <begin position="9"/>
        <end position="33"/>
    </location>
</feature>
<evidence type="ECO:0000313" key="2">
    <source>
        <dbReference type="EMBL" id="CAB5064251.1"/>
    </source>
</evidence>
<reference evidence="2" key="1">
    <citation type="submission" date="2020-05" db="EMBL/GenBank/DDBJ databases">
        <authorList>
            <person name="Chiriac C."/>
            <person name="Salcher M."/>
            <person name="Ghai R."/>
            <person name="Kavagutti S V."/>
        </authorList>
    </citation>
    <scope>NUCLEOTIDE SEQUENCE</scope>
</reference>
<keyword evidence="1" id="KW-0472">Membrane</keyword>
<gene>
    <name evidence="2" type="ORF">UFOPK4347_00715</name>
</gene>
<keyword evidence="1" id="KW-0812">Transmembrane</keyword>
<sequence length="78" mass="8317">MQDRKIRGWYVVLGGIVFAILPLSVALIASIFVDDALNEGSSAFGVLPWLTFFTAPIGAVAVLIGLIIGFVNLVKRKG</sequence>
<accession>A0A6J7UEM0</accession>
<protein>
    <submittedName>
        <fullName evidence="2">Unannotated protein</fullName>
    </submittedName>
</protein>
<dbReference type="EMBL" id="CAFBQU010000014">
    <property type="protein sequence ID" value="CAB5064251.1"/>
    <property type="molecule type" value="Genomic_DNA"/>
</dbReference>
<dbReference type="AlphaFoldDB" id="A0A6J7UEM0"/>